<dbReference type="InterPro" id="IPR013022">
    <property type="entry name" value="Xyl_isomerase-like_TIM-brl"/>
</dbReference>
<dbReference type="GO" id="GO:0016853">
    <property type="term" value="F:isomerase activity"/>
    <property type="evidence" value="ECO:0007669"/>
    <property type="project" value="UniProtKB-KW"/>
</dbReference>
<dbReference type="Proteomes" id="UP000218505">
    <property type="component" value="Chromosome"/>
</dbReference>
<evidence type="ECO:0000313" key="3">
    <source>
        <dbReference type="Proteomes" id="UP000218505"/>
    </source>
</evidence>
<dbReference type="KEGG" id="apre:CNX65_19185"/>
<dbReference type="SUPFAM" id="SSF51658">
    <property type="entry name" value="Xylose isomerase-like"/>
    <property type="match status" value="1"/>
</dbReference>
<dbReference type="PANTHER" id="PTHR12110">
    <property type="entry name" value="HYDROXYPYRUVATE ISOMERASE"/>
    <property type="match status" value="1"/>
</dbReference>
<name>A0A290ZGW4_9PSEU</name>
<keyword evidence="3" id="KW-1185">Reference proteome</keyword>
<evidence type="ECO:0000313" key="2">
    <source>
        <dbReference type="EMBL" id="ATE58258.1"/>
    </source>
</evidence>
<sequence length="275" mass="28643">MAAGVGAGTLAGITDRAASDLPGQLAALAELGWSAIELRAVGGVAVADLGDEAFAGVVAALGEAGVRAVCLDSRIGDRTRPVTGPFEQDLAELEVLLRRCAELGTRYVRIASYPNDGLAEPLWRARVLSRVRELAVRAEVAGVVLLHENCSGWAGTSAERALELLSEVGSPALGLLFDTGNPVVHGYDGLAALELLAPHVEHVHVKDVVGGRFVEPGTGDARVAECVELLRARGYRGAWSLEPHVAARPHGSVELPEGASAAFVSAGRAMSRLLR</sequence>
<dbReference type="Pfam" id="PF01261">
    <property type="entry name" value="AP_endonuc_2"/>
    <property type="match status" value="1"/>
</dbReference>
<accession>A0A290ZGW4</accession>
<keyword evidence="2" id="KW-0413">Isomerase</keyword>
<dbReference type="AlphaFoldDB" id="A0A290ZGW4"/>
<feature type="domain" description="Xylose isomerase-like TIM barrel" evidence="1">
    <location>
        <begin position="25"/>
        <end position="246"/>
    </location>
</feature>
<dbReference type="InterPro" id="IPR036237">
    <property type="entry name" value="Xyl_isomerase-like_sf"/>
</dbReference>
<reference evidence="2" key="1">
    <citation type="submission" date="2017-09" db="EMBL/GenBank/DDBJ databases">
        <title>Complete Genome Sequence of ansamitocin-producing Bacterium Actinosynnema pretiosum X47.</title>
        <authorList>
            <person name="Cao G."/>
            <person name="Zong G."/>
            <person name="Zhong C."/>
            <person name="Fu J."/>
        </authorList>
    </citation>
    <scope>NUCLEOTIDE SEQUENCE [LARGE SCALE GENOMIC DNA]</scope>
    <source>
        <strain evidence="2">X47</strain>
    </source>
</reference>
<organism evidence="2 3">
    <name type="scientific">Actinosynnema pretiosum</name>
    <dbReference type="NCBI Taxonomy" id="42197"/>
    <lineage>
        <taxon>Bacteria</taxon>
        <taxon>Bacillati</taxon>
        <taxon>Actinomycetota</taxon>
        <taxon>Actinomycetes</taxon>
        <taxon>Pseudonocardiales</taxon>
        <taxon>Pseudonocardiaceae</taxon>
        <taxon>Actinosynnema</taxon>
    </lineage>
</organism>
<protein>
    <submittedName>
        <fullName evidence="2">Xylose isomerase</fullName>
    </submittedName>
</protein>
<dbReference type="InterPro" id="IPR050312">
    <property type="entry name" value="IolE/XylAMocC-like"/>
</dbReference>
<dbReference type="PANTHER" id="PTHR12110:SF53">
    <property type="entry name" value="BLR5974 PROTEIN"/>
    <property type="match status" value="1"/>
</dbReference>
<evidence type="ECO:0000259" key="1">
    <source>
        <dbReference type="Pfam" id="PF01261"/>
    </source>
</evidence>
<gene>
    <name evidence="2" type="ORF">CNX65_19185</name>
</gene>
<dbReference type="EMBL" id="CP023445">
    <property type="protein sequence ID" value="ATE58258.1"/>
    <property type="molecule type" value="Genomic_DNA"/>
</dbReference>
<proteinExistence type="predicted"/>
<dbReference type="Gene3D" id="3.20.20.150">
    <property type="entry name" value="Divalent-metal-dependent TIM barrel enzymes"/>
    <property type="match status" value="1"/>
</dbReference>